<organism evidence="2 3">
    <name type="scientific">Ranitomeya imitator</name>
    <name type="common">mimic poison frog</name>
    <dbReference type="NCBI Taxonomy" id="111125"/>
    <lineage>
        <taxon>Eukaryota</taxon>
        <taxon>Metazoa</taxon>
        <taxon>Chordata</taxon>
        <taxon>Craniata</taxon>
        <taxon>Vertebrata</taxon>
        <taxon>Euteleostomi</taxon>
        <taxon>Amphibia</taxon>
        <taxon>Batrachia</taxon>
        <taxon>Anura</taxon>
        <taxon>Neobatrachia</taxon>
        <taxon>Hyloidea</taxon>
        <taxon>Dendrobatidae</taxon>
        <taxon>Dendrobatinae</taxon>
        <taxon>Ranitomeya</taxon>
    </lineage>
</organism>
<evidence type="ECO:0000313" key="2">
    <source>
        <dbReference type="EMBL" id="CAJ0966620.1"/>
    </source>
</evidence>
<keyword evidence="3" id="KW-1185">Reference proteome</keyword>
<comment type="caution">
    <text evidence="2">The sequence shown here is derived from an EMBL/GenBank/DDBJ whole genome shotgun (WGS) entry which is preliminary data.</text>
</comment>
<evidence type="ECO:0000256" key="1">
    <source>
        <dbReference type="SAM" id="MobiDB-lite"/>
    </source>
</evidence>
<protein>
    <submittedName>
        <fullName evidence="2">Uncharacterized protein</fullName>
    </submittedName>
</protein>
<dbReference type="EMBL" id="CAUEEQ010075874">
    <property type="protein sequence ID" value="CAJ0966620.1"/>
    <property type="molecule type" value="Genomic_DNA"/>
</dbReference>
<feature type="region of interest" description="Disordered" evidence="1">
    <location>
        <begin position="181"/>
        <end position="206"/>
    </location>
</feature>
<sequence length="241" mass="27081">MTSSSGLHAAVPAQAYLVYPVEGRAKYCIVQAPGKVREAQHLHTAVHCSALNRADKVRLRWNRSVKTRRGRHGMKMGGAGPGPTAGTPLDNVLRQLERCGIFNDVIKTELCFLTTHDAVLHIQKQKKSLCNRSVLDTTSLMQESSQLVEMKNLEELTPSQYLQNQQEERKKEKYRQMTDEQVEVEGRSGRGRANRGVSLVPDPRWPRHLGPAGREVAYQVPAQSRRLVSLQCCAIYQINDL</sequence>
<reference evidence="2" key="1">
    <citation type="submission" date="2023-07" db="EMBL/GenBank/DDBJ databases">
        <authorList>
            <person name="Stuckert A."/>
        </authorList>
    </citation>
    <scope>NUCLEOTIDE SEQUENCE</scope>
</reference>
<gene>
    <name evidence="2" type="ORF">RIMI_LOCUS21492688</name>
</gene>
<dbReference type="Proteomes" id="UP001176940">
    <property type="component" value="Unassembled WGS sequence"/>
</dbReference>
<name>A0ABN9MMD0_9NEOB</name>
<proteinExistence type="predicted"/>
<accession>A0ABN9MMD0</accession>
<evidence type="ECO:0000313" key="3">
    <source>
        <dbReference type="Proteomes" id="UP001176940"/>
    </source>
</evidence>